<dbReference type="Gene3D" id="3.30.300.20">
    <property type="match status" value="1"/>
</dbReference>
<keyword evidence="3" id="KW-0143">Chaperone</keyword>
<dbReference type="HAMAP" id="MF_00088">
    <property type="entry name" value="KhpA"/>
    <property type="match status" value="1"/>
</dbReference>
<dbReference type="AlphaFoldDB" id="A0A235B2A7"/>
<gene>
    <name evidence="3" type="primary">khpA</name>
    <name evidence="4" type="ORF">CHM34_16315</name>
</gene>
<dbReference type="OrthoDB" id="9812389at2"/>
<evidence type="ECO:0000313" key="4">
    <source>
        <dbReference type="EMBL" id="OYD06456.1"/>
    </source>
</evidence>
<dbReference type="PANTHER" id="PTHR34654:SF1">
    <property type="entry name" value="RNA-BINDING PROTEIN KHPA"/>
    <property type="match status" value="1"/>
</dbReference>
<dbReference type="GO" id="GO:0071555">
    <property type="term" value="P:cell wall organization"/>
    <property type="evidence" value="ECO:0007669"/>
    <property type="project" value="UniProtKB-KW"/>
</dbReference>
<keyword evidence="2 3" id="KW-0694">RNA-binding</keyword>
<dbReference type="EMBL" id="NOWF01000012">
    <property type="protein sequence ID" value="OYD06456.1"/>
    <property type="molecule type" value="Genomic_DNA"/>
</dbReference>
<dbReference type="RefSeq" id="WP_094265678.1">
    <property type="nucleotide sequence ID" value="NZ_NOWF01000012.1"/>
</dbReference>
<dbReference type="InterPro" id="IPR009019">
    <property type="entry name" value="KH_sf_prok-type"/>
</dbReference>
<evidence type="ECO:0000313" key="5">
    <source>
        <dbReference type="Proteomes" id="UP000215459"/>
    </source>
</evidence>
<reference evidence="4 5" key="1">
    <citation type="submission" date="2017-07" db="EMBL/GenBank/DDBJ databases">
        <title>The genome sequence of Paludifilum halophilum highlights mechanisms for microbial adaptation to high salt environemnts.</title>
        <authorList>
            <person name="Belbahri L."/>
        </authorList>
    </citation>
    <scope>NUCLEOTIDE SEQUENCE [LARGE SCALE GENOMIC DNA]</scope>
    <source>
        <strain evidence="4 5">DSM 102817</strain>
    </source>
</reference>
<dbReference type="GO" id="GO:0005737">
    <property type="term" value="C:cytoplasm"/>
    <property type="evidence" value="ECO:0007669"/>
    <property type="project" value="UniProtKB-SubCell"/>
</dbReference>
<proteinExistence type="inferred from homology"/>
<keyword evidence="3" id="KW-0133">Cell shape</keyword>
<keyword evidence="1 3" id="KW-0963">Cytoplasm</keyword>
<name>A0A235B2A7_9BACL</name>
<dbReference type="GO" id="GO:0008360">
    <property type="term" value="P:regulation of cell shape"/>
    <property type="evidence" value="ECO:0007669"/>
    <property type="project" value="UniProtKB-KW"/>
</dbReference>
<dbReference type="PANTHER" id="PTHR34654">
    <property type="entry name" value="UPF0109 PROTEIN SCO5592"/>
    <property type="match status" value="1"/>
</dbReference>
<comment type="subcellular location">
    <subcellularLocation>
        <location evidence="3">Cytoplasm</location>
    </subcellularLocation>
</comment>
<keyword evidence="5" id="KW-1185">Reference proteome</keyword>
<dbReference type="InterPro" id="IPR015946">
    <property type="entry name" value="KH_dom-like_a/b"/>
</dbReference>
<protein>
    <recommendedName>
        <fullName evidence="3">RNA-binding protein KhpA</fullName>
    </recommendedName>
    <alternativeName>
        <fullName evidence="3">KH-domain protein A</fullName>
    </alternativeName>
</protein>
<dbReference type="GO" id="GO:0009252">
    <property type="term" value="P:peptidoglycan biosynthetic process"/>
    <property type="evidence" value="ECO:0007669"/>
    <property type="project" value="UniProtKB-UniRule"/>
</dbReference>
<evidence type="ECO:0000256" key="2">
    <source>
        <dbReference type="ARBA" id="ARBA00022884"/>
    </source>
</evidence>
<dbReference type="NCBIfam" id="NF001748">
    <property type="entry name" value="PRK00468.1"/>
    <property type="match status" value="1"/>
</dbReference>
<comment type="subunit">
    <text evidence="3">Forms a complex with KhpB.</text>
</comment>
<dbReference type="PROSITE" id="PS50084">
    <property type="entry name" value="KH_TYPE_1"/>
    <property type="match status" value="1"/>
</dbReference>
<accession>A0A235B2A7</accession>
<dbReference type="Pfam" id="PF13083">
    <property type="entry name" value="KH_KhpA-B"/>
    <property type="match status" value="1"/>
</dbReference>
<dbReference type="SUPFAM" id="SSF54814">
    <property type="entry name" value="Prokaryotic type KH domain (KH-domain type II)"/>
    <property type="match status" value="1"/>
</dbReference>
<dbReference type="GO" id="GO:0003723">
    <property type="term" value="F:RNA binding"/>
    <property type="evidence" value="ECO:0007669"/>
    <property type="project" value="UniProtKB-UniRule"/>
</dbReference>
<organism evidence="4 5">
    <name type="scientific">Paludifilum halophilum</name>
    <dbReference type="NCBI Taxonomy" id="1642702"/>
    <lineage>
        <taxon>Bacteria</taxon>
        <taxon>Bacillati</taxon>
        <taxon>Bacillota</taxon>
        <taxon>Bacilli</taxon>
        <taxon>Bacillales</taxon>
        <taxon>Thermoactinomycetaceae</taxon>
        <taxon>Paludifilum</taxon>
    </lineage>
</organism>
<sequence>MKDLIEVIAKALVDHPDQVRVRERQEEEAIVFELSVATEDMGKVIGKQGRIAKALRTVVGAAAVKEQKRVLVEIV</sequence>
<comment type="caution">
    <text evidence="4">The sequence shown here is derived from an EMBL/GenBank/DDBJ whole genome shotgun (WGS) entry which is preliminary data.</text>
</comment>
<keyword evidence="3" id="KW-0961">Cell wall biogenesis/degradation</keyword>
<dbReference type="CDD" id="cd22533">
    <property type="entry name" value="KH-II_YlqC-like"/>
    <property type="match status" value="1"/>
</dbReference>
<comment type="similarity">
    <text evidence="3">Belongs to the KhpA RNA-binding protein family.</text>
</comment>
<evidence type="ECO:0000256" key="3">
    <source>
        <dbReference type="HAMAP-Rule" id="MF_00088"/>
    </source>
</evidence>
<evidence type="ECO:0000256" key="1">
    <source>
        <dbReference type="ARBA" id="ARBA00022490"/>
    </source>
</evidence>
<dbReference type="InterPro" id="IPR020627">
    <property type="entry name" value="KhpA"/>
</dbReference>
<dbReference type="Proteomes" id="UP000215459">
    <property type="component" value="Unassembled WGS sequence"/>
</dbReference>
<comment type="function">
    <text evidence="3">A probable RNA chaperone. Forms a complex with KhpB which binds to cellular RNA and controls its expression. Plays a role in peptidoglycan (PG) homeostasis and cell length regulation.</text>
</comment>